<dbReference type="EMBL" id="ADHJ01000036">
    <property type="protein sequence ID" value="EFU40384.1"/>
    <property type="molecule type" value="Genomic_DNA"/>
</dbReference>
<name>A0A2R9SSN7_9BACL</name>
<evidence type="ECO:0000313" key="3">
    <source>
        <dbReference type="Proteomes" id="UP000003094"/>
    </source>
</evidence>
<evidence type="ECO:0000313" key="2">
    <source>
        <dbReference type="EMBL" id="EFU40384.1"/>
    </source>
</evidence>
<proteinExistence type="predicted"/>
<gene>
    <name evidence="2" type="ORF">PVOR_19849</name>
</gene>
<organism evidence="2 3">
    <name type="scientific">Paenibacillus vortex V453</name>
    <dbReference type="NCBI Taxonomy" id="715225"/>
    <lineage>
        <taxon>Bacteria</taxon>
        <taxon>Bacillati</taxon>
        <taxon>Bacillota</taxon>
        <taxon>Bacilli</taxon>
        <taxon>Bacillales</taxon>
        <taxon>Paenibacillaceae</taxon>
        <taxon>Paenibacillus</taxon>
    </lineage>
</organism>
<feature type="domain" description="YcdB/YcdC repeated" evidence="1">
    <location>
        <begin position="10"/>
        <end position="152"/>
    </location>
</feature>
<dbReference type="Pfam" id="PF16244">
    <property type="entry name" value="DUF4901"/>
    <property type="match status" value="2"/>
</dbReference>
<protein>
    <recommendedName>
        <fullName evidence="1">YcdB/YcdC repeated domain-containing protein</fullName>
    </recommendedName>
</protein>
<evidence type="ECO:0000259" key="1">
    <source>
        <dbReference type="Pfam" id="PF16244"/>
    </source>
</evidence>
<dbReference type="AlphaFoldDB" id="A0A2R9SSN7"/>
<reference evidence="2 3" key="1">
    <citation type="journal article" date="2010" name="BMC Genomics">
        <title>Genome sequence of the pattern forming Paenibacillus vortex bacterium reveals potential for thriving in complex environments.</title>
        <authorList>
            <person name="Sirota-Madi A."/>
            <person name="Olender T."/>
            <person name="Helman Y."/>
            <person name="Ingham C."/>
            <person name="Brainis I."/>
            <person name="Roth D."/>
            <person name="Hagi E."/>
            <person name="Brodsky L."/>
            <person name="Leshkowitz D."/>
            <person name="Galatenko V."/>
            <person name="Nikolaev V."/>
            <person name="Mugasimangalam R.C."/>
            <person name="Bransburg-Zabary S."/>
            <person name="Gutnick D.L."/>
            <person name="Lancet D."/>
            <person name="Ben-Jacob E."/>
        </authorList>
    </citation>
    <scope>NUCLEOTIDE SEQUENCE [LARGE SCALE GENOMIC DNA]</scope>
    <source>
        <strain evidence="2 3">V453</strain>
    </source>
</reference>
<comment type="caution">
    <text evidence="2">The sequence shown here is derived from an EMBL/GenBank/DDBJ whole genome shotgun (WGS) entry which is preliminary data.</text>
</comment>
<dbReference type="Proteomes" id="UP000003094">
    <property type="component" value="Unassembled WGS sequence"/>
</dbReference>
<dbReference type="InterPro" id="IPR032599">
    <property type="entry name" value="YcdB/YcdC_rep_domain"/>
</dbReference>
<feature type="domain" description="YcdB/YcdC repeated" evidence="1">
    <location>
        <begin position="355"/>
        <end position="469"/>
    </location>
</feature>
<dbReference type="KEGG" id="pvo:PVOR_19849"/>
<accession>A0A2R9SSN7</accession>
<sequence length="555" mass="64349">MEIMPMDMTALRTAARKITFIPEHYRLVMEDNTPKGFNERARTFIWEDPQLKDHKIEVSLSLKTGQLMRLEIEQESHESMEEAVAIEQAKKAAKAFMSKFHPDHKVLTSLHAEFKRNRYDVEIRAEVGGLPLPNTGCEVRLDQNLNVVRYQADEYTGVELPGWPSEIVTPEAAKERIIQEIHMGLIITTLYPSVYELEGNEEQHRLVYEPAQGRRKIDAVTGEPLFALQHDLLPPTVPIPPAHDEIQQPSKETEEALLEAMAHSNPETENMSLDGYTSLIRFWEAQLGIDTARYVLDRPRGDEENLILYYFEKNLANNEAGADQESCPTTDPLSVDGYMERRWGDALRNFDAAYMVHIDKSTGHLERLHYKQRSPEGEAVLTREQCWRVAERFLQRFFPEYAAYLQLEVEWDEEESVADQELEEEQGAAEPRKRENFHLPLFVDQYRVRTERVHISVSTITGEVLIYRTVSKERILELEACRFESMVSPEEALARYADHLEVSLRWFIDGDDNTSCYKLIYDPVYKRRAELEGTTEEHVLEFIDAVNGEPLWMKM</sequence>
<keyword evidence="3" id="KW-1185">Reference proteome</keyword>